<dbReference type="InterPro" id="IPR008974">
    <property type="entry name" value="TRAF-like"/>
</dbReference>
<reference evidence="2 3" key="1">
    <citation type="submission" date="2024-10" db="EMBL/GenBank/DDBJ databases">
        <authorList>
            <person name="Kim D."/>
        </authorList>
    </citation>
    <scope>NUCLEOTIDE SEQUENCE [LARGE SCALE GENOMIC DNA]</scope>
    <source>
        <strain evidence="2">Taebaek</strain>
    </source>
</reference>
<dbReference type="EMBL" id="JBICCN010000124">
    <property type="protein sequence ID" value="KAL3091802.1"/>
    <property type="molecule type" value="Genomic_DNA"/>
</dbReference>
<dbReference type="Proteomes" id="UP001620645">
    <property type="component" value="Unassembled WGS sequence"/>
</dbReference>
<keyword evidence="3" id="KW-1185">Reference proteome</keyword>
<sequence>MVGHFPFVRCARRDKNWNCKCSSRLRIVSQKSGVEDYKRGKLTEENIFNCESNCWGYNNFISFSELMDPSNGFYNKSEDKVTLAIDFTVN</sequence>
<accession>A0ABD2JMF3</accession>
<dbReference type="AlphaFoldDB" id="A0ABD2JMF3"/>
<name>A0ABD2JMF3_HETSC</name>
<evidence type="ECO:0000313" key="3">
    <source>
        <dbReference type="Proteomes" id="UP001620645"/>
    </source>
</evidence>
<gene>
    <name evidence="2" type="ORF">niasHS_004518</name>
</gene>
<evidence type="ECO:0000313" key="2">
    <source>
        <dbReference type="EMBL" id="KAL3091802.1"/>
    </source>
</evidence>
<dbReference type="Pfam" id="PF22486">
    <property type="entry name" value="MATH_2"/>
    <property type="match status" value="1"/>
</dbReference>
<feature type="domain" description="MATH" evidence="1">
    <location>
        <begin position="8"/>
        <end position="84"/>
    </location>
</feature>
<organism evidence="2 3">
    <name type="scientific">Heterodera schachtii</name>
    <name type="common">Sugarbeet cyst nematode worm</name>
    <name type="synonym">Tylenchus schachtii</name>
    <dbReference type="NCBI Taxonomy" id="97005"/>
    <lineage>
        <taxon>Eukaryota</taxon>
        <taxon>Metazoa</taxon>
        <taxon>Ecdysozoa</taxon>
        <taxon>Nematoda</taxon>
        <taxon>Chromadorea</taxon>
        <taxon>Rhabditida</taxon>
        <taxon>Tylenchina</taxon>
        <taxon>Tylenchomorpha</taxon>
        <taxon>Tylenchoidea</taxon>
        <taxon>Heteroderidae</taxon>
        <taxon>Heteroderinae</taxon>
        <taxon>Heterodera</taxon>
    </lineage>
</organism>
<proteinExistence type="predicted"/>
<evidence type="ECO:0000259" key="1">
    <source>
        <dbReference type="Pfam" id="PF22486"/>
    </source>
</evidence>
<dbReference type="SUPFAM" id="SSF49599">
    <property type="entry name" value="TRAF domain-like"/>
    <property type="match status" value="1"/>
</dbReference>
<protein>
    <recommendedName>
        <fullName evidence="1">MATH domain-containing protein</fullName>
    </recommendedName>
</protein>
<comment type="caution">
    <text evidence="2">The sequence shown here is derived from an EMBL/GenBank/DDBJ whole genome shotgun (WGS) entry which is preliminary data.</text>
</comment>
<dbReference type="InterPro" id="IPR002083">
    <property type="entry name" value="MATH/TRAF_dom"/>
</dbReference>
<dbReference type="Gene3D" id="2.60.210.10">
    <property type="entry name" value="Apoptosis, Tumor Necrosis Factor Receptor Associated Protein 2, Chain A"/>
    <property type="match status" value="1"/>
</dbReference>